<dbReference type="InterPro" id="IPR027417">
    <property type="entry name" value="P-loop_NTPase"/>
</dbReference>
<keyword evidence="3 10" id="KW-0132">Cell division</keyword>
<dbReference type="InterPro" id="IPR019987">
    <property type="entry name" value="GTP-bd_ribosome_bio_YsxC"/>
</dbReference>
<dbReference type="InterPro" id="IPR030393">
    <property type="entry name" value="G_ENGB_dom"/>
</dbReference>
<evidence type="ECO:0000256" key="5">
    <source>
        <dbReference type="ARBA" id="ARBA00022741"/>
    </source>
</evidence>
<reference evidence="13 14" key="1">
    <citation type="submission" date="2015-07" db="EMBL/GenBank/DDBJ databases">
        <title>Genome analysis of myxobacterium Chondromyces crocatus Cm c5 reveals a high potential for natural compound synthesis and the genetic basis for the loss of fruiting body formation.</title>
        <authorList>
            <person name="Zaburannyi N."/>
            <person name="Bunk B."/>
            <person name="Maier J."/>
            <person name="Overmann J."/>
            <person name="Mueller R."/>
        </authorList>
    </citation>
    <scope>NUCLEOTIDE SEQUENCE [LARGE SCALE GENOMIC DNA]</scope>
    <source>
        <strain evidence="13 14">Cm c5</strain>
    </source>
</reference>
<evidence type="ECO:0000259" key="12">
    <source>
        <dbReference type="PROSITE" id="PS51706"/>
    </source>
</evidence>
<dbReference type="PATRIC" id="fig|52.7.peg.996"/>
<keyword evidence="4" id="KW-0479">Metal-binding</keyword>
<evidence type="ECO:0000256" key="9">
    <source>
        <dbReference type="ARBA" id="ARBA00023306"/>
    </source>
</evidence>
<dbReference type="GO" id="GO:0005525">
    <property type="term" value="F:GTP binding"/>
    <property type="evidence" value="ECO:0007669"/>
    <property type="project" value="UniProtKB-UniRule"/>
</dbReference>
<proteinExistence type="inferred from homology"/>
<dbReference type="HAMAP" id="MF_00321">
    <property type="entry name" value="GTPase_EngB"/>
    <property type="match status" value="1"/>
</dbReference>
<dbReference type="Gene3D" id="3.40.50.300">
    <property type="entry name" value="P-loop containing nucleotide triphosphate hydrolases"/>
    <property type="match status" value="1"/>
</dbReference>
<comment type="similarity">
    <text evidence="2 10">Belongs to the TRAFAC class TrmE-Era-EngA-EngB-Septin-like GTPase superfamily. EngB GTPase family.</text>
</comment>
<feature type="region of interest" description="Disordered" evidence="11">
    <location>
        <begin position="240"/>
        <end position="287"/>
    </location>
</feature>
<evidence type="ECO:0000256" key="3">
    <source>
        <dbReference type="ARBA" id="ARBA00022618"/>
    </source>
</evidence>
<dbReference type="AlphaFoldDB" id="A0A0K1E7Z9"/>
<feature type="domain" description="EngB-type G" evidence="12">
    <location>
        <begin position="42"/>
        <end position="239"/>
    </location>
</feature>
<gene>
    <name evidence="10" type="primary">engB</name>
    <name evidence="13" type="ORF">CMC5_009280</name>
</gene>
<dbReference type="PANTHER" id="PTHR11649:SF13">
    <property type="entry name" value="ENGB-TYPE G DOMAIN-CONTAINING PROTEIN"/>
    <property type="match status" value="1"/>
</dbReference>
<sequence length="287" mass="30310">MSGQRLDPFQIVQASYVGSVGAAADAGRDKAAKSYEALPPPTSTEVAFAGRSNVGKSSLINTLVERHGLVRTSSTPGSTRQINVFEARARDAAVFRLVDLPGYGFTRRSKSEQNLWASLIEGYLNGRVTLGAVVLLVDARRGLLEDDLELIQFVENARQVTRRPVQLILVATKIDKLPSSQRKSVLSRLAKAAAEPVQNDAKAGTPAAKQKPRAILGFSSVTGDGRRELWAAIRRATLGSEATATQATPSTTSETPTASDASKTAGGSALPAPPDGSSERTVAVDKS</sequence>
<evidence type="ECO:0000256" key="7">
    <source>
        <dbReference type="ARBA" id="ARBA00023134"/>
    </source>
</evidence>
<dbReference type="SUPFAM" id="SSF52540">
    <property type="entry name" value="P-loop containing nucleoside triphosphate hydrolases"/>
    <property type="match status" value="1"/>
</dbReference>
<keyword evidence="9 10" id="KW-0131">Cell cycle</keyword>
<feature type="compositionally biased region" description="Low complexity" evidence="11">
    <location>
        <begin position="240"/>
        <end position="262"/>
    </location>
</feature>
<evidence type="ECO:0000256" key="1">
    <source>
        <dbReference type="ARBA" id="ARBA00001946"/>
    </source>
</evidence>
<evidence type="ECO:0000256" key="11">
    <source>
        <dbReference type="SAM" id="MobiDB-lite"/>
    </source>
</evidence>
<dbReference type="InterPro" id="IPR006073">
    <property type="entry name" value="GTP-bd"/>
</dbReference>
<dbReference type="GO" id="GO:0046872">
    <property type="term" value="F:metal ion binding"/>
    <property type="evidence" value="ECO:0007669"/>
    <property type="project" value="UniProtKB-KW"/>
</dbReference>
<evidence type="ECO:0000313" key="13">
    <source>
        <dbReference type="EMBL" id="AKT36807.1"/>
    </source>
</evidence>
<evidence type="ECO:0000256" key="2">
    <source>
        <dbReference type="ARBA" id="ARBA00009638"/>
    </source>
</evidence>
<protein>
    <recommendedName>
        <fullName evidence="10">Probable GTP-binding protein EngB</fullName>
    </recommendedName>
</protein>
<name>A0A0K1E7Z9_CHOCO</name>
<dbReference type="NCBIfam" id="TIGR03598">
    <property type="entry name" value="GTPase_YsxC"/>
    <property type="match status" value="1"/>
</dbReference>
<organism evidence="13 14">
    <name type="scientific">Chondromyces crocatus</name>
    <dbReference type="NCBI Taxonomy" id="52"/>
    <lineage>
        <taxon>Bacteria</taxon>
        <taxon>Pseudomonadati</taxon>
        <taxon>Myxococcota</taxon>
        <taxon>Polyangia</taxon>
        <taxon>Polyangiales</taxon>
        <taxon>Polyangiaceae</taxon>
        <taxon>Chondromyces</taxon>
    </lineage>
</organism>
<accession>A0A0K1E7Z9</accession>
<dbReference type="EMBL" id="CP012159">
    <property type="protein sequence ID" value="AKT36807.1"/>
    <property type="molecule type" value="Genomic_DNA"/>
</dbReference>
<dbReference type="KEGG" id="ccro:CMC5_009280"/>
<dbReference type="STRING" id="52.CMC5_009280"/>
<dbReference type="PROSITE" id="PS51706">
    <property type="entry name" value="G_ENGB"/>
    <property type="match status" value="1"/>
</dbReference>
<dbReference type="Pfam" id="PF01926">
    <property type="entry name" value="MMR_HSR1"/>
    <property type="match status" value="1"/>
</dbReference>
<comment type="function">
    <text evidence="10">Necessary for normal cell division and for the maintenance of normal septation.</text>
</comment>
<evidence type="ECO:0000256" key="10">
    <source>
        <dbReference type="HAMAP-Rule" id="MF_00321"/>
    </source>
</evidence>
<dbReference type="GO" id="GO:0000917">
    <property type="term" value="P:division septum assembly"/>
    <property type="evidence" value="ECO:0007669"/>
    <property type="project" value="UniProtKB-KW"/>
</dbReference>
<dbReference type="Proteomes" id="UP000067626">
    <property type="component" value="Chromosome"/>
</dbReference>
<evidence type="ECO:0000256" key="6">
    <source>
        <dbReference type="ARBA" id="ARBA00022842"/>
    </source>
</evidence>
<dbReference type="RefSeq" id="WP_050429263.1">
    <property type="nucleotide sequence ID" value="NZ_CP012159.1"/>
</dbReference>
<comment type="cofactor">
    <cofactor evidence="1">
        <name>Mg(2+)</name>
        <dbReference type="ChEBI" id="CHEBI:18420"/>
    </cofactor>
</comment>
<keyword evidence="8 10" id="KW-0717">Septation</keyword>
<keyword evidence="7 10" id="KW-0342">GTP-binding</keyword>
<evidence type="ECO:0000256" key="4">
    <source>
        <dbReference type="ARBA" id="ARBA00022723"/>
    </source>
</evidence>
<keyword evidence="6" id="KW-0460">Magnesium</keyword>
<dbReference type="PANTHER" id="PTHR11649">
    <property type="entry name" value="MSS1/TRME-RELATED GTP-BINDING PROTEIN"/>
    <property type="match status" value="1"/>
</dbReference>
<evidence type="ECO:0000313" key="14">
    <source>
        <dbReference type="Proteomes" id="UP000067626"/>
    </source>
</evidence>
<dbReference type="GO" id="GO:0005829">
    <property type="term" value="C:cytosol"/>
    <property type="evidence" value="ECO:0007669"/>
    <property type="project" value="TreeGrafter"/>
</dbReference>
<dbReference type="CDD" id="cd01876">
    <property type="entry name" value="YihA_EngB"/>
    <property type="match status" value="1"/>
</dbReference>
<keyword evidence="14" id="KW-1185">Reference proteome</keyword>
<evidence type="ECO:0000256" key="8">
    <source>
        <dbReference type="ARBA" id="ARBA00023210"/>
    </source>
</evidence>
<keyword evidence="5 10" id="KW-0547">Nucleotide-binding</keyword>